<protein>
    <submittedName>
        <fullName evidence="2">Uncharacterized protein</fullName>
    </submittedName>
</protein>
<dbReference type="AlphaFoldDB" id="A0A0C3QVS1"/>
<reference evidence="2 3" key="1">
    <citation type="submission" date="2014-04" db="EMBL/GenBank/DDBJ databases">
        <authorList>
            <consortium name="DOE Joint Genome Institute"/>
            <person name="Kuo A."/>
            <person name="Girlanda M."/>
            <person name="Perotto S."/>
            <person name="Kohler A."/>
            <person name="Nagy L.G."/>
            <person name="Floudas D."/>
            <person name="Copeland A."/>
            <person name="Barry K.W."/>
            <person name="Cichocki N."/>
            <person name="Veneault-Fourrey C."/>
            <person name="LaButti K."/>
            <person name="Lindquist E.A."/>
            <person name="Lipzen A."/>
            <person name="Lundell T."/>
            <person name="Morin E."/>
            <person name="Murat C."/>
            <person name="Sun H."/>
            <person name="Tunlid A."/>
            <person name="Henrissat B."/>
            <person name="Grigoriev I.V."/>
            <person name="Hibbett D.S."/>
            <person name="Martin F."/>
            <person name="Nordberg H.P."/>
            <person name="Cantor M.N."/>
            <person name="Hua S.X."/>
        </authorList>
    </citation>
    <scope>NUCLEOTIDE SEQUENCE [LARGE SCALE GENOMIC DNA]</scope>
    <source>
        <strain evidence="2 3">MUT 4182</strain>
    </source>
</reference>
<evidence type="ECO:0000256" key="1">
    <source>
        <dbReference type="SAM" id="MobiDB-lite"/>
    </source>
</evidence>
<organism evidence="2 3">
    <name type="scientific">Tulasnella calospora MUT 4182</name>
    <dbReference type="NCBI Taxonomy" id="1051891"/>
    <lineage>
        <taxon>Eukaryota</taxon>
        <taxon>Fungi</taxon>
        <taxon>Dikarya</taxon>
        <taxon>Basidiomycota</taxon>
        <taxon>Agaricomycotina</taxon>
        <taxon>Agaricomycetes</taxon>
        <taxon>Cantharellales</taxon>
        <taxon>Tulasnellaceae</taxon>
        <taxon>Tulasnella</taxon>
    </lineage>
</organism>
<feature type="region of interest" description="Disordered" evidence="1">
    <location>
        <begin position="1"/>
        <end position="34"/>
    </location>
</feature>
<accession>A0A0C3QVS1</accession>
<dbReference type="HOGENOM" id="CLU_2211893_0_0_1"/>
<evidence type="ECO:0000313" key="3">
    <source>
        <dbReference type="Proteomes" id="UP000054248"/>
    </source>
</evidence>
<proteinExistence type="predicted"/>
<sequence>MRDTYYPPTGHGPSSTHTATSSSTSTYGDMKPMTTTAPVITNAQPSQDSAMKLEVDTIRPRGGCVPLGGCLGACLGRFVVALFCGGCGLCDGCCSGESAEPNQVQQS</sequence>
<gene>
    <name evidence="2" type="ORF">M407DRAFT_96034</name>
</gene>
<reference evidence="3" key="2">
    <citation type="submission" date="2015-01" db="EMBL/GenBank/DDBJ databases">
        <title>Evolutionary Origins and Diversification of the Mycorrhizal Mutualists.</title>
        <authorList>
            <consortium name="DOE Joint Genome Institute"/>
            <consortium name="Mycorrhizal Genomics Consortium"/>
            <person name="Kohler A."/>
            <person name="Kuo A."/>
            <person name="Nagy L.G."/>
            <person name="Floudas D."/>
            <person name="Copeland A."/>
            <person name="Barry K.W."/>
            <person name="Cichocki N."/>
            <person name="Veneault-Fourrey C."/>
            <person name="LaButti K."/>
            <person name="Lindquist E.A."/>
            <person name="Lipzen A."/>
            <person name="Lundell T."/>
            <person name="Morin E."/>
            <person name="Murat C."/>
            <person name="Riley R."/>
            <person name="Ohm R."/>
            <person name="Sun H."/>
            <person name="Tunlid A."/>
            <person name="Henrissat B."/>
            <person name="Grigoriev I.V."/>
            <person name="Hibbett D.S."/>
            <person name="Martin F."/>
        </authorList>
    </citation>
    <scope>NUCLEOTIDE SEQUENCE [LARGE SCALE GENOMIC DNA]</scope>
    <source>
        <strain evidence="3">MUT 4182</strain>
    </source>
</reference>
<feature type="compositionally biased region" description="Low complexity" evidence="1">
    <location>
        <begin position="9"/>
        <end position="26"/>
    </location>
</feature>
<evidence type="ECO:0000313" key="2">
    <source>
        <dbReference type="EMBL" id="KIO32804.1"/>
    </source>
</evidence>
<dbReference type="Proteomes" id="UP000054248">
    <property type="component" value="Unassembled WGS sequence"/>
</dbReference>
<keyword evidence="3" id="KW-1185">Reference proteome</keyword>
<name>A0A0C3QVS1_9AGAM</name>
<dbReference type="EMBL" id="KN822952">
    <property type="protein sequence ID" value="KIO32804.1"/>
    <property type="molecule type" value="Genomic_DNA"/>
</dbReference>